<evidence type="ECO:0008006" key="3">
    <source>
        <dbReference type="Google" id="ProtNLM"/>
    </source>
</evidence>
<dbReference type="Proteomes" id="UP000799428">
    <property type="component" value="Unassembled WGS sequence"/>
</dbReference>
<evidence type="ECO:0000313" key="1">
    <source>
        <dbReference type="EMBL" id="KAF2704486.1"/>
    </source>
</evidence>
<proteinExistence type="predicted"/>
<dbReference type="AlphaFoldDB" id="A0A6G1JV47"/>
<evidence type="ECO:0000313" key="2">
    <source>
        <dbReference type="Proteomes" id="UP000799428"/>
    </source>
</evidence>
<reference evidence="1" key="1">
    <citation type="journal article" date="2020" name="Stud. Mycol.">
        <title>101 Dothideomycetes genomes: a test case for predicting lifestyles and emergence of pathogens.</title>
        <authorList>
            <person name="Haridas S."/>
            <person name="Albert R."/>
            <person name="Binder M."/>
            <person name="Bloem J."/>
            <person name="Labutti K."/>
            <person name="Salamov A."/>
            <person name="Andreopoulos B."/>
            <person name="Baker S."/>
            <person name="Barry K."/>
            <person name="Bills G."/>
            <person name="Bluhm B."/>
            <person name="Cannon C."/>
            <person name="Castanera R."/>
            <person name="Culley D."/>
            <person name="Daum C."/>
            <person name="Ezra D."/>
            <person name="Gonzalez J."/>
            <person name="Henrissat B."/>
            <person name="Kuo A."/>
            <person name="Liang C."/>
            <person name="Lipzen A."/>
            <person name="Lutzoni F."/>
            <person name="Magnuson J."/>
            <person name="Mondo S."/>
            <person name="Nolan M."/>
            <person name="Ohm R."/>
            <person name="Pangilinan J."/>
            <person name="Park H.-J."/>
            <person name="Ramirez L."/>
            <person name="Alfaro M."/>
            <person name="Sun H."/>
            <person name="Tritt A."/>
            <person name="Yoshinaga Y."/>
            <person name="Zwiers L.-H."/>
            <person name="Turgeon B."/>
            <person name="Goodwin S."/>
            <person name="Spatafora J."/>
            <person name="Crous P."/>
            <person name="Grigoriev I."/>
        </authorList>
    </citation>
    <scope>NUCLEOTIDE SEQUENCE</scope>
    <source>
        <strain evidence="1">CBS 279.74</strain>
    </source>
</reference>
<protein>
    <recommendedName>
        <fullName evidence="3">NAD(P)-binding protein</fullName>
    </recommendedName>
</protein>
<name>A0A6G1JV47_9PLEO</name>
<dbReference type="OrthoDB" id="191139at2759"/>
<dbReference type="EMBL" id="MU005782">
    <property type="protein sequence ID" value="KAF2704486.1"/>
    <property type="molecule type" value="Genomic_DNA"/>
</dbReference>
<accession>A0A6G1JV47</accession>
<organism evidence="1 2">
    <name type="scientific">Pleomassaria siparia CBS 279.74</name>
    <dbReference type="NCBI Taxonomy" id="1314801"/>
    <lineage>
        <taxon>Eukaryota</taxon>
        <taxon>Fungi</taxon>
        <taxon>Dikarya</taxon>
        <taxon>Ascomycota</taxon>
        <taxon>Pezizomycotina</taxon>
        <taxon>Dothideomycetes</taxon>
        <taxon>Pleosporomycetidae</taxon>
        <taxon>Pleosporales</taxon>
        <taxon>Pleomassariaceae</taxon>
        <taxon>Pleomassaria</taxon>
    </lineage>
</organism>
<sequence length="150" mass="16339">MVTGANTPGGVDYIIAYQLFIKGAKVLVSVCNPAKATSSIENMANDSSSTDRGLLKPLVMDLSDFKDIWHLAGNWDESSRTFPLRYEIQRRLTAQNVPTFSLSMPPGGVGTDDAAGFLGQRNNELFKQSMSPVDGAMTLLFAAEHLEPRE</sequence>
<gene>
    <name evidence="1" type="ORF">K504DRAFT_506967</name>
</gene>
<keyword evidence="2" id="KW-1185">Reference proteome</keyword>